<feature type="transmembrane region" description="Helical" evidence="1">
    <location>
        <begin position="71"/>
        <end position="93"/>
    </location>
</feature>
<dbReference type="GeneID" id="26136925"/>
<keyword evidence="1" id="KW-1133">Transmembrane helix</keyword>
<protein>
    <recommendedName>
        <fullName evidence="2">VanZ-like domain-containing protein</fullName>
    </recommendedName>
</protein>
<reference evidence="3 4" key="1">
    <citation type="journal article" date="2016" name="Genome Announc.">
        <title>Complete genome sequence of the hyperthermophilic and piezophilic archaeon Thermococcus barophilus Ch5, capable of growth at the expense of hydrogenogenesis from carbon monoxide and formate.</title>
        <authorList>
            <person name="Oger P."/>
            <person name="Sokolova T.G."/>
            <person name="Kozhevnikova D.A."/>
            <person name="Taranov E.A."/>
            <person name="Vannier P."/>
            <person name="Lee H.S."/>
            <person name="Kwon K.K."/>
            <person name="Kang S.G."/>
            <person name="Lee J.H."/>
            <person name="Bonch-Osmolovskaya E.A."/>
            <person name="Lebedinsky A.V."/>
        </authorList>
    </citation>
    <scope>NUCLEOTIDE SEQUENCE [LARGE SCALE GENOMIC DNA]</scope>
    <source>
        <strain evidence="4">Ch5</strain>
    </source>
</reference>
<dbReference type="STRING" id="55802.TBCH5v1_1685"/>
<dbReference type="Pfam" id="PF04892">
    <property type="entry name" value="VanZ"/>
    <property type="match status" value="1"/>
</dbReference>
<dbReference type="EMBL" id="CP013050">
    <property type="protein sequence ID" value="ALM75597.1"/>
    <property type="molecule type" value="Genomic_DNA"/>
</dbReference>
<dbReference type="AlphaFoldDB" id="A0A0S1XCU7"/>
<dbReference type="Proteomes" id="UP000066042">
    <property type="component" value="Chromosome"/>
</dbReference>
<dbReference type="InterPro" id="IPR006976">
    <property type="entry name" value="VanZ-like"/>
</dbReference>
<evidence type="ECO:0000256" key="1">
    <source>
        <dbReference type="SAM" id="Phobius"/>
    </source>
</evidence>
<gene>
    <name evidence="3" type="ORF">TBCH5v1_1685</name>
</gene>
<evidence type="ECO:0000259" key="2">
    <source>
        <dbReference type="Pfam" id="PF04892"/>
    </source>
</evidence>
<organism evidence="3 4">
    <name type="scientific">Thermococcus barophilus</name>
    <dbReference type="NCBI Taxonomy" id="55802"/>
    <lineage>
        <taxon>Archaea</taxon>
        <taxon>Methanobacteriati</taxon>
        <taxon>Methanobacteriota</taxon>
        <taxon>Thermococci</taxon>
        <taxon>Thermococcales</taxon>
        <taxon>Thermococcaceae</taxon>
        <taxon>Thermococcus</taxon>
    </lineage>
</organism>
<accession>A0A0S1XCU7</accession>
<evidence type="ECO:0000313" key="4">
    <source>
        <dbReference type="Proteomes" id="UP000066042"/>
    </source>
</evidence>
<keyword evidence="1" id="KW-0472">Membrane</keyword>
<evidence type="ECO:0000313" key="3">
    <source>
        <dbReference type="EMBL" id="ALM75597.1"/>
    </source>
</evidence>
<dbReference type="PANTHER" id="PTHR28008:SF1">
    <property type="entry name" value="DOMAIN PROTEIN, PUTATIVE (AFU_ORTHOLOGUE AFUA_3G10980)-RELATED"/>
    <property type="match status" value="1"/>
</dbReference>
<proteinExistence type="predicted"/>
<dbReference type="RefSeq" id="WP_056934185.1">
    <property type="nucleotide sequence ID" value="NZ_CP013050.1"/>
</dbReference>
<name>A0A0S1XCU7_THEBA</name>
<dbReference type="PANTHER" id="PTHR28008">
    <property type="entry name" value="DOMAIN PROTEIN, PUTATIVE (AFU_ORTHOLOGUE AFUA_3G10980)-RELATED"/>
    <property type="match status" value="1"/>
</dbReference>
<sequence>MRGKILFAYFIFLFYVNLTPRVPTVPISGGDKIAHFLEFFILGILGYNKAFLLVLPIVLEYLQLFVPGRCFSYYDMIANLIGFGVGVTVGWWYESGKKGALPFHKGRN</sequence>
<keyword evidence="1" id="KW-0812">Transmembrane</keyword>
<feature type="domain" description="VanZ-like" evidence="2">
    <location>
        <begin position="27"/>
        <end position="89"/>
    </location>
</feature>
<feature type="transmembrane region" description="Helical" evidence="1">
    <location>
        <begin position="37"/>
        <end position="59"/>
    </location>
</feature>